<dbReference type="InterPro" id="IPR024455">
    <property type="entry name" value="Phage_capsid"/>
</dbReference>
<proteinExistence type="predicted"/>
<dbReference type="STRING" id="521095.Apar_0580"/>
<dbReference type="HOGENOM" id="CLU_055982_0_0_11"/>
<dbReference type="Pfam" id="PF05065">
    <property type="entry name" value="Phage_capsid"/>
    <property type="match status" value="1"/>
</dbReference>
<dbReference type="KEGG" id="apv:Apar_0580"/>
<dbReference type="Gene3D" id="3.30.2320.10">
    <property type="entry name" value="hypothetical protein PF0899 domain"/>
    <property type="match status" value="1"/>
</dbReference>
<dbReference type="eggNOG" id="COG4653">
    <property type="taxonomic scope" value="Bacteria"/>
</dbReference>
<dbReference type="NCBIfam" id="TIGR01554">
    <property type="entry name" value="major_cap_HK97"/>
    <property type="match status" value="1"/>
</dbReference>
<protein>
    <submittedName>
        <fullName evidence="3">Major capsid protein HK97</fullName>
    </submittedName>
</protein>
<dbReference type="GeneID" id="84806106"/>
<dbReference type="SUPFAM" id="SSF56563">
    <property type="entry name" value="Major capsid protein gp5"/>
    <property type="match status" value="1"/>
</dbReference>
<evidence type="ECO:0000256" key="1">
    <source>
        <dbReference type="ARBA" id="ARBA00004328"/>
    </source>
</evidence>
<dbReference type="EMBL" id="CP001721">
    <property type="protein sequence ID" value="ACV51010.1"/>
    <property type="molecule type" value="Genomic_DNA"/>
</dbReference>
<gene>
    <name evidence="3" type="ordered locus">Apar_0580</name>
</gene>
<dbReference type="InterPro" id="IPR054612">
    <property type="entry name" value="Phage_capsid-like_C"/>
</dbReference>
<name>C8WA72_LANP1</name>
<accession>C8WA72</accession>
<sequence length="294" mass="31417">MANGILTTSATLPGDLSSEIFANVQEQSAVMQLATPIELPGRGMTVPVVTGDPEASFVNEGEEIKVSNSTLAVKEMKPYKLSVIELFSNEFKDNYEAIFAELQNRLPGAIGRKVDSTILYGTTPGTGFDTLADTDSVDLSAKAYDGFVDALEKVATANGDLNGWILSPKARTLLLKAKDNQQRPLFITNPAVEGKDGGSSVLAIPSLFSRAAYQAKNQGKTPELVGAGGDWTGARFGLVKDITVSLADQATINAGGTQMNLYQRDMFALKCTFMFGFVVRDKKQFVRLANGTAA</sequence>
<dbReference type="Proteomes" id="UP000000960">
    <property type="component" value="Chromosome"/>
</dbReference>
<dbReference type="Gene3D" id="3.30.2400.10">
    <property type="entry name" value="Major capsid protein gp5"/>
    <property type="match status" value="1"/>
</dbReference>
<evidence type="ECO:0000313" key="4">
    <source>
        <dbReference type="Proteomes" id="UP000000960"/>
    </source>
</evidence>
<evidence type="ECO:0000313" key="3">
    <source>
        <dbReference type="EMBL" id="ACV51010.1"/>
    </source>
</evidence>
<organism evidence="3 4">
    <name type="scientific">Lancefieldella parvula (strain ATCC 33793 / DSM 20469 / CCUG 32760 / JCM 10300 / KCTC 3663 / VPI 0546 / 1246)</name>
    <name type="common">Atopobium parvulum</name>
    <dbReference type="NCBI Taxonomy" id="521095"/>
    <lineage>
        <taxon>Bacteria</taxon>
        <taxon>Bacillati</taxon>
        <taxon>Actinomycetota</taxon>
        <taxon>Coriobacteriia</taxon>
        <taxon>Coriobacteriales</taxon>
        <taxon>Atopobiaceae</taxon>
        <taxon>Lancefieldella</taxon>
    </lineage>
</organism>
<reference evidence="3 4" key="1">
    <citation type="journal article" date="2009" name="Stand. Genomic Sci.">
        <title>Complete genome sequence of Atopobium parvulum type strain (IPP 1246).</title>
        <authorList>
            <person name="Copeland A."/>
            <person name="Sikorski J."/>
            <person name="Lapidus A."/>
            <person name="Nolan M."/>
            <person name="Del Rio T.G."/>
            <person name="Lucas S."/>
            <person name="Chen F."/>
            <person name="Tice H."/>
            <person name="Pitluck S."/>
            <person name="Cheng J.F."/>
            <person name="Pukall R."/>
            <person name="Chertkov O."/>
            <person name="Brettin T."/>
            <person name="Han C."/>
            <person name="Detter J.C."/>
            <person name="Kuske C."/>
            <person name="Bruce D."/>
            <person name="Goodwin L."/>
            <person name="Ivanova N."/>
            <person name="Mavromatis K."/>
            <person name="Mikhailova N."/>
            <person name="Chen A."/>
            <person name="Palaniappan K."/>
            <person name="Chain P."/>
            <person name="Rohde M."/>
            <person name="Goker M."/>
            <person name="Bristow J."/>
            <person name="Eisen J.A."/>
            <person name="Markowitz V."/>
            <person name="Hugenholtz P."/>
            <person name="Kyrpides N.C."/>
            <person name="Klenk H.P."/>
            <person name="Detter J.C."/>
        </authorList>
    </citation>
    <scope>NUCLEOTIDE SEQUENCE [LARGE SCALE GENOMIC DNA]</scope>
    <source>
        <strain evidence="4">ATCC 33793 / DSM 20469 / CCUG 32760 / JCM 10300 / KCTC 3663 / VPI 0546 / 1246</strain>
    </source>
</reference>
<comment type="subcellular location">
    <subcellularLocation>
        <location evidence="1">Virion</location>
    </subcellularLocation>
</comment>
<dbReference type="AlphaFoldDB" id="C8WA72"/>
<feature type="domain" description="Phage capsid-like C-terminal" evidence="2">
    <location>
        <begin position="10"/>
        <end position="288"/>
    </location>
</feature>
<dbReference type="OrthoDB" id="3233650at2"/>
<dbReference type="RefSeq" id="WP_012808667.1">
    <property type="nucleotide sequence ID" value="NC_013203.1"/>
</dbReference>
<keyword evidence="4" id="KW-1185">Reference proteome</keyword>
<evidence type="ECO:0000259" key="2">
    <source>
        <dbReference type="Pfam" id="PF05065"/>
    </source>
</evidence>